<keyword evidence="9" id="KW-0106">Calcium</keyword>
<evidence type="ECO:0000256" key="8">
    <source>
        <dbReference type="ARBA" id="ARBA00022737"/>
    </source>
</evidence>
<evidence type="ECO:0000259" key="15">
    <source>
        <dbReference type="PROSITE" id="PS50026"/>
    </source>
</evidence>
<evidence type="ECO:0000256" key="6">
    <source>
        <dbReference type="ARBA" id="ARBA00022536"/>
    </source>
</evidence>
<dbReference type="FunFam" id="2.10.25.10:FF:000139">
    <property type="entry name" value="Fibulin-1"/>
    <property type="match status" value="1"/>
</dbReference>
<dbReference type="InterPro" id="IPR000742">
    <property type="entry name" value="EGF"/>
</dbReference>
<evidence type="ECO:0000313" key="16">
    <source>
        <dbReference type="EMBL" id="VDK79451.1"/>
    </source>
</evidence>
<dbReference type="InterPro" id="IPR026823">
    <property type="entry name" value="cEGF"/>
</dbReference>
<evidence type="ECO:0000256" key="1">
    <source>
        <dbReference type="ARBA" id="ARBA00004498"/>
    </source>
</evidence>
<dbReference type="InterPro" id="IPR009030">
    <property type="entry name" value="Growth_fac_rcpt_cys_sf"/>
</dbReference>
<sequence>MRQLTGNPKFLAFIFVVAFTDARELSHCCTSGKRHFEQSSSCTEIKLNETTNTCILTASICCMDTLLEHSCNYGIKMGKKDDHCSSNFDHVGGGIRKECCECCLLAKELLRTDKSCTAPSGFDASCLRSFHQCCSEDAGSKVDVQHQRDSDLVDLLSVGDRCTSAKCEHLCTDRGDTTVECSCHPGYELAPDGYSCTGEFRLSTNTGCAPNERYQKTIGEGYRCLTEDRYLSDSTMSSYNLMEAKMAHGLNTMKHQVILGEVGTEKLCLDGWDVSPAGHCVVGSYINFFFVTQEARLLDINECDTRDSVCPLPNSLCLNAPGSFSCVCLPGFYWSDIGSVCVDIDECLLLADDCLESQRCLNTPGSFKCIRTLSCGTGYALDSDTEQCIDVDECNLGSHDCGPLYQCRNTQGSYRCDPKKCAEGELMNPRTGECTSMDCPIGYKAIRGRCEDVNECQVIAPCKQFEECINTPGSFRCQDRGNICANGYRMDRETGFCVDINECVDGTHLCGDKQCINLLGSYKCRCSAGFEFNDTTKRCEDMNECKKFAGHVCSLHATCENTYGSFKCHCKDGFKIAKDARNCDDIDECSLGKANCTQKCINIPGSYQCICERGYRLGIDGFTCEDIDECTLWAGSDDDLCMGKCINTPGSYKCQCPTGYEIQEDGRTCKDIDECAKGECQGSNQICVNTLGSFKCHVIRCPSNYVHDKNFKNRCNRLSHLCDSLTEEECKNHAIRISWEFTSIPRQETISSRRTSITLFTVRGPTSSSSSVQFELKLKSAKPEKYYVLPAVRNNFLLQKSEEKNGAIIALKDSLDGPQEIILELILRLSINGVFQSKYIANLVINVAPHRRQRSTPFSESLTAKNFPN</sequence>
<dbReference type="GO" id="GO:0005509">
    <property type="term" value="F:calcium ion binding"/>
    <property type="evidence" value="ECO:0007669"/>
    <property type="project" value="InterPro"/>
</dbReference>
<dbReference type="FunFam" id="2.10.25.10:FF:000014">
    <property type="entry name" value="Latent-transforming growth factor beta-binding protein 3"/>
    <property type="match status" value="1"/>
</dbReference>
<dbReference type="CDD" id="cd00054">
    <property type="entry name" value="EGF_CA"/>
    <property type="match status" value="4"/>
</dbReference>
<evidence type="ECO:0000313" key="17">
    <source>
        <dbReference type="Proteomes" id="UP000271087"/>
    </source>
</evidence>
<reference evidence="16 17" key="2">
    <citation type="submission" date="2018-08" db="EMBL/GenBank/DDBJ databases">
        <authorList>
            <person name="Laetsch R D."/>
            <person name="Stevens L."/>
            <person name="Kumar S."/>
            <person name="Blaxter L. M."/>
        </authorList>
    </citation>
    <scope>NUCLEOTIDE SEQUENCE [LARGE SCALE GENOMIC DNA]</scope>
</reference>
<dbReference type="PROSITE" id="PS01186">
    <property type="entry name" value="EGF_2"/>
    <property type="match status" value="6"/>
</dbReference>
<feature type="signal peptide" evidence="14">
    <location>
        <begin position="1"/>
        <end position="22"/>
    </location>
</feature>
<keyword evidence="7 14" id="KW-0732">Signal</keyword>
<protein>
    <recommendedName>
        <fullName evidence="3 12">Fibulin-1</fullName>
    </recommendedName>
</protein>
<evidence type="ECO:0000256" key="11">
    <source>
        <dbReference type="ARBA" id="ARBA00023180"/>
    </source>
</evidence>
<keyword evidence="5 12" id="KW-0272">Extracellular matrix</keyword>
<dbReference type="AlphaFoldDB" id="A0A182ECJ5"/>
<evidence type="ECO:0000256" key="12">
    <source>
        <dbReference type="PIRNR" id="PIRNR036313"/>
    </source>
</evidence>
<dbReference type="WBParaSite" id="nOo.2.0.1.t05789-RA">
    <property type="protein sequence ID" value="nOo.2.0.1.t05789-RA"/>
    <property type="gene ID" value="nOo.2.0.1.g05789"/>
</dbReference>
<proteinExistence type="inferred from homology"/>
<dbReference type="InterPro" id="IPR018097">
    <property type="entry name" value="EGF_Ca-bd_CS"/>
</dbReference>
<organism evidence="18">
    <name type="scientific">Onchocerca ochengi</name>
    <name type="common">Filarial nematode worm</name>
    <dbReference type="NCBI Taxonomy" id="42157"/>
    <lineage>
        <taxon>Eukaryota</taxon>
        <taxon>Metazoa</taxon>
        <taxon>Ecdysozoa</taxon>
        <taxon>Nematoda</taxon>
        <taxon>Chromadorea</taxon>
        <taxon>Rhabditida</taxon>
        <taxon>Spirurina</taxon>
        <taxon>Spiruromorpha</taxon>
        <taxon>Filarioidea</taxon>
        <taxon>Onchocercidae</taxon>
        <taxon>Onchocerca</taxon>
    </lineage>
</organism>
<dbReference type="PROSITE" id="PS00010">
    <property type="entry name" value="ASX_HYDROXYL"/>
    <property type="match status" value="5"/>
</dbReference>
<comment type="subunit">
    <text evidence="12">Homomultimerizes and interacts with various extracellular matrix components.</text>
</comment>
<dbReference type="SUPFAM" id="SSF57184">
    <property type="entry name" value="Growth factor receptor domain"/>
    <property type="match status" value="2"/>
</dbReference>
<dbReference type="SUPFAM" id="SSF57196">
    <property type="entry name" value="EGF/Laminin"/>
    <property type="match status" value="3"/>
</dbReference>
<dbReference type="InterPro" id="IPR055088">
    <property type="entry name" value="Fibulin_C"/>
</dbReference>
<dbReference type="PANTHER" id="PTHR24039">
    <property type="entry name" value="FIBRILLIN-RELATED"/>
    <property type="match status" value="1"/>
</dbReference>
<dbReference type="STRING" id="42157.A0A182ECJ5"/>
<evidence type="ECO:0000256" key="5">
    <source>
        <dbReference type="ARBA" id="ARBA00022530"/>
    </source>
</evidence>
<dbReference type="OrthoDB" id="10060424at2759"/>
<dbReference type="SMART" id="SM00179">
    <property type="entry name" value="EGF_CA"/>
    <property type="match status" value="9"/>
</dbReference>
<gene>
    <name evidence="16" type="ORF">NOO_LOCUS5789</name>
</gene>
<keyword evidence="6 13" id="KW-0245">EGF-like domain</keyword>
<dbReference type="InterPro" id="IPR000152">
    <property type="entry name" value="EGF-type_Asp/Asn_hydroxyl_site"/>
</dbReference>
<reference evidence="18" key="1">
    <citation type="submission" date="2016-06" db="UniProtKB">
        <authorList>
            <consortium name="WormBaseParasite"/>
        </authorList>
    </citation>
    <scope>IDENTIFICATION</scope>
</reference>
<keyword evidence="11" id="KW-0325">Glycoprotein</keyword>
<dbReference type="GO" id="GO:0030198">
    <property type="term" value="P:extracellular matrix organization"/>
    <property type="evidence" value="ECO:0007669"/>
    <property type="project" value="InterPro"/>
</dbReference>
<evidence type="ECO:0000256" key="2">
    <source>
        <dbReference type="ARBA" id="ARBA00006127"/>
    </source>
</evidence>
<accession>A0A182ECJ5</accession>
<dbReference type="Pfam" id="PF12662">
    <property type="entry name" value="cEGF"/>
    <property type="match status" value="1"/>
</dbReference>
<dbReference type="Proteomes" id="UP000271087">
    <property type="component" value="Unassembled WGS sequence"/>
</dbReference>
<evidence type="ECO:0000256" key="3">
    <source>
        <dbReference type="ARBA" id="ARBA00021554"/>
    </source>
</evidence>
<keyword evidence="17" id="KW-1185">Reference proteome</keyword>
<dbReference type="SMART" id="SM00181">
    <property type="entry name" value="EGF"/>
    <property type="match status" value="10"/>
</dbReference>
<dbReference type="InterPro" id="IPR017048">
    <property type="entry name" value="Fibulin-1"/>
</dbReference>
<evidence type="ECO:0000256" key="10">
    <source>
        <dbReference type="ARBA" id="ARBA00023157"/>
    </source>
</evidence>
<evidence type="ECO:0000256" key="4">
    <source>
        <dbReference type="ARBA" id="ARBA00022525"/>
    </source>
</evidence>
<comment type="similarity">
    <text evidence="2 12">Belongs to the fibulin family.</text>
</comment>
<dbReference type="Pfam" id="PF22914">
    <property type="entry name" value="Fibulin_C"/>
    <property type="match status" value="1"/>
</dbReference>
<dbReference type="EMBL" id="UYRW01001635">
    <property type="protein sequence ID" value="VDK79451.1"/>
    <property type="molecule type" value="Genomic_DNA"/>
</dbReference>
<dbReference type="Pfam" id="PF14670">
    <property type="entry name" value="FXa_inhibition"/>
    <property type="match status" value="1"/>
</dbReference>
<comment type="subcellular location">
    <subcellularLocation>
        <location evidence="1 12">Secreted</location>
        <location evidence="1 12">Extracellular space</location>
        <location evidence="1 12">Extracellular matrix</location>
    </subcellularLocation>
</comment>
<evidence type="ECO:0000313" key="18">
    <source>
        <dbReference type="WBParaSite" id="nOo.2.0.1.t05789-RA"/>
    </source>
</evidence>
<dbReference type="FunFam" id="2.10.25.10:FF:000078">
    <property type="entry name" value="Fibulin-1"/>
    <property type="match status" value="1"/>
</dbReference>
<dbReference type="InterPro" id="IPR000020">
    <property type="entry name" value="Anaphylatoxin/fibulin"/>
</dbReference>
<dbReference type="GO" id="GO:0005576">
    <property type="term" value="C:extracellular region"/>
    <property type="evidence" value="ECO:0007669"/>
    <property type="project" value="InterPro"/>
</dbReference>
<keyword evidence="4 12" id="KW-0964">Secreted</keyword>
<evidence type="ECO:0000256" key="9">
    <source>
        <dbReference type="ARBA" id="ARBA00022837"/>
    </source>
</evidence>
<dbReference type="FunFam" id="2.10.25.10:FF:000038">
    <property type="entry name" value="Fibrillin 2"/>
    <property type="match status" value="2"/>
</dbReference>
<keyword evidence="8" id="KW-0677">Repeat</keyword>
<evidence type="ECO:0000256" key="13">
    <source>
        <dbReference type="PROSITE-ProRule" id="PRU00076"/>
    </source>
</evidence>
<dbReference type="Pfam" id="PF07645">
    <property type="entry name" value="EGF_CA"/>
    <property type="match status" value="7"/>
</dbReference>
<dbReference type="FunFam" id="2.10.25.10:FF:000240">
    <property type="entry name" value="Vitamin K-dependent protein S"/>
    <property type="match status" value="1"/>
</dbReference>
<feature type="domain" description="EGF-like" evidence="15">
    <location>
        <begin position="499"/>
        <end position="540"/>
    </location>
</feature>
<dbReference type="PROSITE" id="PS01187">
    <property type="entry name" value="EGF_CA"/>
    <property type="match status" value="3"/>
</dbReference>
<dbReference type="Gene3D" id="2.10.25.10">
    <property type="entry name" value="Laminin"/>
    <property type="match status" value="10"/>
</dbReference>
<dbReference type="PROSITE" id="PS01177">
    <property type="entry name" value="ANAPHYLATOXIN_1"/>
    <property type="match status" value="2"/>
</dbReference>
<dbReference type="PROSITE" id="PS50026">
    <property type="entry name" value="EGF_3"/>
    <property type="match status" value="3"/>
</dbReference>
<dbReference type="PIRSF" id="PIRSF036313">
    <property type="entry name" value="Fibulin-1"/>
    <property type="match status" value="1"/>
</dbReference>
<feature type="chain" id="PRO_5043137394" description="Fibulin-1" evidence="14">
    <location>
        <begin position="23"/>
        <end position="869"/>
    </location>
</feature>
<dbReference type="InterPro" id="IPR049883">
    <property type="entry name" value="NOTCH1_EGF-like"/>
</dbReference>
<feature type="domain" description="EGF-like" evidence="15">
    <location>
        <begin position="585"/>
        <end position="625"/>
    </location>
</feature>
<dbReference type="GO" id="GO:0016504">
    <property type="term" value="F:peptidase activator activity"/>
    <property type="evidence" value="ECO:0007669"/>
    <property type="project" value="InterPro"/>
</dbReference>
<name>A0A182ECJ5_ONCOC</name>
<evidence type="ECO:0000256" key="7">
    <source>
        <dbReference type="ARBA" id="ARBA00022729"/>
    </source>
</evidence>
<keyword evidence="10" id="KW-1015">Disulfide bond</keyword>
<comment type="caution">
    <text evidence="13">Lacks conserved residue(s) required for the propagation of feature annotation.</text>
</comment>
<dbReference type="InterPro" id="IPR001881">
    <property type="entry name" value="EGF-like_Ca-bd_dom"/>
</dbReference>
<evidence type="ECO:0000256" key="14">
    <source>
        <dbReference type="SAM" id="SignalP"/>
    </source>
</evidence>
<feature type="domain" description="EGF-like" evidence="15">
    <location>
        <begin position="541"/>
        <end position="584"/>
    </location>
</feature>